<reference evidence="1 2" key="1">
    <citation type="journal article" date="2012" name="J. Bacteriol.">
        <title>Complete Genome Sequence of the Naphthalene-Degrading Pseudomonas putida Strain ND6.</title>
        <authorList>
            <person name="Li S."/>
            <person name="Zhao H."/>
            <person name="Li Y."/>
            <person name="Niu S."/>
            <person name="Cai B."/>
        </authorList>
    </citation>
    <scope>NUCLEOTIDE SEQUENCE [LARGE SCALE GENOMIC DNA]</scope>
    <source>
        <strain evidence="1 2">ND6</strain>
    </source>
</reference>
<gene>
    <name evidence="1" type="ORF">YSA_07643</name>
</gene>
<accession>I3UZI1</accession>
<dbReference type="EMBL" id="CP003588">
    <property type="protein sequence ID" value="AFK70902.1"/>
    <property type="molecule type" value="Genomic_DNA"/>
</dbReference>
<evidence type="ECO:0000313" key="2">
    <source>
        <dbReference type="Proteomes" id="UP000005268"/>
    </source>
</evidence>
<proteinExistence type="predicted"/>
<protein>
    <submittedName>
        <fullName evidence="1">Uncharacterized protein</fullName>
    </submittedName>
</protein>
<sequence length="293" mass="32687">MMQHPLRECVIKKFIDSWSRARPSTGADAVEKLTDLYDRFKEAGLADGHFETQLCRGPAAAYSQRVGEMLLADYLWRDGFKLRSKAIGPDFFAEKDGESIWIELHTPEPARVPSEYFDFLPGRVFNVPHTELSLRWTSAFAQKKRQFDKYIADGVVGISDKCVIAINSSLLNRRGFPDFTGISTLPVPVEILFGVGAKQFVIDRYTGDVVGQDFECRPSILNHSGASVPANSFFAKENKSISAVLGVVLTEQSILAGEYTSAMIYNPFADVPIALRILSAMEHWVCRGQNKIL</sequence>
<organism evidence="1 2">
    <name type="scientific">Pseudomonas putida ND6</name>
    <dbReference type="NCBI Taxonomy" id="231023"/>
    <lineage>
        <taxon>Bacteria</taxon>
        <taxon>Pseudomonadati</taxon>
        <taxon>Pseudomonadota</taxon>
        <taxon>Gammaproteobacteria</taxon>
        <taxon>Pseudomonadales</taxon>
        <taxon>Pseudomonadaceae</taxon>
        <taxon>Pseudomonas</taxon>
    </lineage>
</organism>
<dbReference type="RefSeq" id="WP_014755650.1">
    <property type="nucleotide sequence ID" value="NC_017986.1"/>
</dbReference>
<dbReference type="Proteomes" id="UP000005268">
    <property type="component" value="Chromosome"/>
</dbReference>
<name>I3UZI1_PSEPU</name>
<dbReference type="AlphaFoldDB" id="I3UZI1"/>
<evidence type="ECO:0000313" key="1">
    <source>
        <dbReference type="EMBL" id="AFK70902.1"/>
    </source>
</evidence>
<dbReference type="KEGG" id="ppi:YSA_07643"/>
<dbReference type="HOGENOM" id="CLU_949519_0_0_6"/>